<dbReference type="GO" id="GO:0005886">
    <property type="term" value="C:plasma membrane"/>
    <property type="evidence" value="ECO:0007669"/>
    <property type="project" value="UniProtKB-SubCell"/>
</dbReference>
<evidence type="ECO:0000256" key="2">
    <source>
        <dbReference type="ARBA" id="ARBA00009298"/>
    </source>
</evidence>
<evidence type="ECO:0000256" key="3">
    <source>
        <dbReference type="ARBA" id="ARBA00022475"/>
    </source>
</evidence>
<dbReference type="EMBL" id="PTJA01000017">
    <property type="protein sequence ID" value="PPK76791.1"/>
    <property type="molecule type" value="Genomic_DNA"/>
</dbReference>
<comment type="caution">
    <text evidence="9">The sequence shown here is derived from an EMBL/GenBank/DDBJ whole genome shotgun (WGS) entry which is preliminary data.</text>
</comment>
<gene>
    <name evidence="9" type="ORF">BXY41_11719</name>
</gene>
<evidence type="ECO:0000256" key="4">
    <source>
        <dbReference type="ARBA" id="ARBA00022692"/>
    </source>
</evidence>
<evidence type="ECO:0000256" key="1">
    <source>
        <dbReference type="ARBA" id="ARBA00004651"/>
    </source>
</evidence>
<keyword evidence="3" id="KW-1003">Cell membrane</keyword>
<feature type="transmembrane region" description="Helical" evidence="7">
    <location>
        <begin position="88"/>
        <end position="107"/>
    </location>
</feature>
<dbReference type="PANTHER" id="PTHR33778:SF1">
    <property type="entry name" value="MAGNESIUM TRANSPORTER YHID-RELATED"/>
    <property type="match status" value="1"/>
</dbReference>
<evidence type="ECO:0000256" key="5">
    <source>
        <dbReference type="ARBA" id="ARBA00022989"/>
    </source>
</evidence>
<dbReference type="AlphaFoldDB" id="A0A2S6HHD2"/>
<feature type="transmembrane region" description="Helical" evidence="7">
    <location>
        <begin position="119"/>
        <end position="152"/>
    </location>
</feature>
<feature type="domain" description="MgtC/SapB/SrpB/YhiD N-terminal" evidence="8">
    <location>
        <begin position="33"/>
        <end position="157"/>
    </location>
</feature>
<evidence type="ECO:0000256" key="7">
    <source>
        <dbReference type="SAM" id="Phobius"/>
    </source>
</evidence>
<proteinExistence type="inferred from homology"/>
<keyword evidence="10" id="KW-1185">Reference proteome</keyword>
<protein>
    <submittedName>
        <fullName evidence="9">Putative Mg2+ transporter-C (MgtC) family protein</fullName>
    </submittedName>
</protein>
<comment type="subcellular location">
    <subcellularLocation>
        <location evidence="1">Cell membrane</location>
        <topology evidence="1">Multi-pass membrane protein</topology>
    </subcellularLocation>
</comment>
<feature type="transmembrane region" description="Helical" evidence="7">
    <location>
        <begin position="20"/>
        <end position="44"/>
    </location>
</feature>
<keyword evidence="4 7" id="KW-0812">Transmembrane</keyword>
<sequence>MFYLKKEVLKVPYINQYSSYLQEINIFSIIVRLGMSLIVGGILGTERGLRNRPAGFMTYVLVCIGSTMVMLTNQYIAVTNPGTDPTRLAAQVVSGIGFLGAGTIIVTRNDEVRGLTTAAGLWLAAGLGIAIGTGFYSGAVIGMFFSVFALIVLKKVDVYIKQHAKSMEVYLEHNSQFSLRKLSDFACENHFVLYDMQRGKVKTLEEEFGTLIFTVGTSQKFNHSDVLEKIYTLEGIEYVREIS</sequence>
<dbReference type="Proteomes" id="UP000237749">
    <property type="component" value="Unassembled WGS sequence"/>
</dbReference>
<accession>A0A2S6HHD2</accession>
<evidence type="ECO:0000313" key="10">
    <source>
        <dbReference type="Proteomes" id="UP000237749"/>
    </source>
</evidence>
<dbReference type="InterPro" id="IPR049177">
    <property type="entry name" value="MgtC_SapB_SrpB_YhiD_N"/>
</dbReference>
<dbReference type="PRINTS" id="PR01837">
    <property type="entry name" value="MGTCSAPBPROT"/>
</dbReference>
<dbReference type="Pfam" id="PF02308">
    <property type="entry name" value="MgtC"/>
    <property type="match status" value="1"/>
</dbReference>
<dbReference type="PANTHER" id="PTHR33778">
    <property type="entry name" value="PROTEIN MGTC"/>
    <property type="match status" value="1"/>
</dbReference>
<keyword evidence="5 7" id="KW-1133">Transmembrane helix</keyword>
<evidence type="ECO:0000259" key="8">
    <source>
        <dbReference type="Pfam" id="PF02308"/>
    </source>
</evidence>
<comment type="similarity">
    <text evidence="2">Belongs to the MgtC/SapB family.</text>
</comment>
<dbReference type="InterPro" id="IPR003416">
    <property type="entry name" value="MgtC/SapB/SrpB/YhiD_fam"/>
</dbReference>
<evidence type="ECO:0000313" key="9">
    <source>
        <dbReference type="EMBL" id="PPK76791.1"/>
    </source>
</evidence>
<keyword evidence="6 7" id="KW-0472">Membrane</keyword>
<feature type="transmembrane region" description="Helical" evidence="7">
    <location>
        <begin position="56"/>
        <end position="76"/>
    </location>
</feature>
<reference evidence="9 10" key="1">
    <citation type="submission" date="2018-02" db="EMBL/GenBank/DDBJ databases">
        <title>Genomic Encyclopedia of Archaeal and Bacterial Type Strains, Phase II (KMG-II): from individual species to whole genera.</title>
        <authorList>
            <person name="Goeker M."/>
        </authorList>
    </citation>
    <scope>NUCLEOTIDE SEQUENCE [LARGE SCALE GENOMIC DNA]</scope>
    <source>
        <strain evidence="9 10">DSM 3808</strain>
    </source>
</reference>
<evidence type="ECO:0000256" key="6">
    <source>
        <dbReference type="ARBA" id="ARBA00023136"/>
    </source>
</evidence>
<organism evidence="9 10">
    <name type="scientific">Lacrimispora xylanisolvens</name>
    <dbReference type="NCBI Taxonomy" id="384636"/>
    <lineage>
        <taxon>Bacteria</taxon>
        <taxon>Bacillati</taxon>
        <taxon>Bacillota</taxon>
        <taxon>Clostridia</taxon>
        <taxon>Lachnospirales</taxon>
        <taxon>Lachnospiraceae</taxon>
        <taxon>Lacrimispora</taxon>
    </lineage>
</organism>
<name>A0A2S6HHD2_9FIRM</name>